<accession>A0ABT3FWG4</accession>
<dbReference type="PANTHER" id="PTHR45947">
    <property type="entry name" value="SULFOQUINOVOSYL TRANSFERASE SQD2"/>
    <property type="match status" value="1"/>
</dbReference>
<dbReference type="InterPro" id="IPR050194">
    <property type="entry name" value="Glycosyltransferase_grp1"/>
</dbReference>
<dbReference type="PANTHER" id="PTHR45947:SF3">
    <property type="entry name" value="SULFOQUINOVOSYL TRANSFERASE SQD2"/>
    <property type="match status" value="1"/>
</dbReference>
<feature type="domain" description="Glycosyl transferase family 1" evidence="1">
    <location>
        <begin position="273"/>
        <end position="371"/>
    </location>
</feature>
<keyword evidence="3" id="KW-1185">Reference proteome</keyword>
<evidence type="ECO:0000259" key="1">
    <source>
        <dbReference type="Pfam" id="PF00534"/>
    </source>
</evidence>
<dbReference type="RefSeq" id="WP_264503276.1">
    <property type="nucleotide sequence ID" value="NZ_JAPDDS010000016.1"/>
</dbReference>
<proteinExistence type="predicted"/>
<dbReference type="InterPro" id="IPR001296">
    <property type="entry name" value="Glyco_trans_1"/>
</dbReference>
<sequence>MKLVALAYLQFGPYHAARLRACQNRTPGWQVAGIGMAATQSEYAWEQASQPDVFHVAQDVPLEQVSKSSWPGRVRAALASIKPDVCAVAGYSHPAMLSLIRECSRSSIPWILMSDSQEIDEPRRAVQEFLKSRIAGLASAGFAAGSPHVDYLEKLGLPRELCSTGYDVVDNDHFSTGAARWRAIGAGPGSRNYFLASNRFIAKKNLHRMLEAYRDYSHDPVGGKNAGTWDLCLLGDGELKAELLTACGDLGLQAAGCAPWEQQSPPGTAMIPTVFFPGFRQIQDLPRFYAGAGAFVHASTTEQWGLVVNEAMASSLPVLVSERCGCARDLVSEGENGWTFAPWNVAALSSLMARVSALGEAARKEMGEASRRIIGSWSPERFADGLIQAAGTAFQQGAKPASAIDLALIELLIRR</sequence>
<evidence type="ECO:0000313" key="2">
    <source>
        <dbReference type="EMBL" id="MCW1887320.1"/>
    </source>
</evidence>
<dbReference type="SUPFAM" id="SSF53756">
    <property type="entry name" value="UDP-Glycosyltransferase/glycogen phosphorylase"/>
    <property type="match status" value="1"/>
</dbReference>
<reference evidence="2 3" key="1">
    <citation type="submission" date="2022-10" db="EMBL/GenBank/DDBJ databases">
        <title>Luteolibacter flavescens strain MCCC 1K03193, whole genome shotgun sequencing project.</title>
        <authorList>
            <person name="Zhao G."/>
            <person name="Shen L."/>
        </authorList>
    </citation>
    <scope>NUCLEOTIDE SEQUENCE [LARGE SCALE GENOMIC DNA]</scope>
    <source>
        <strain evidence="2 3">MCCC 1K03193</strain>
    </source>
</reference>
<dbReference type="Proteomes" id="UP001207930">
    <property type="component" value="Unassembled WGS sequence"/>
</dbReference>
<dbReference type="Pfam" id="PF00534">
    <property type="entry name" value="Glycos_transf_1"/>
    <property type="match status" value="1"/>
</dbReference>
<name>A0ABT3FWG4_9BACT</name>
<evidence type="ECO:0000313" key="3">
    <source>
        <dbReference type="Proteomes" id="UP001207930"/>
    </source>
</evidence>
<protein>
    <submittedName>
        <fullName evidence="2">Glycosyltransferase family 4 protein</fullName>
    </submittedName>
</protein>
<gene>
    <name evidence="2" type="ORF">OKA04_21460</name>
</gene>
<dbReference type="Gene3D" id="3.40.50.2000">
    <property type="entry name" value="Glycogen Phosphorylase B"/>
    <property type="match status" value="2"/>
</dbReference>
<dbReference type="EMBL" id="JAPDDS010000016">
    <property type="protein sequence ID" value="MCW1887320.1"/>
    <property type="molecule type" value="Genomic_DNA"/>
</dbReference>
<comment type="caution">
    <text evidence="2">The sequence shown here is derived from an EMBL/GenBank/DDBJ whole genome shotgun (WGS) entry which is preliminary data.</text>
</comment>
<organism evidence="2 3">
    <name type="scientific">Luteolibacter flavescens</name>
    <dbReference type="NCBI Taxonomy" id="1859460"/>
    <lineage>
        <taxon>Bacteria</taxon>
        <taxon>Pseudomonadati</taxon>
        <taxon>Verrucomicrobiota</taxon>
        <taxon>Verrucomicrobiia</taxon>
        <taxon>Verrucomicrobiales</taxon>
        <taxon>Verrucomicrobiaceae</taxon>
        <taxon>Luteolibacter</taxon>
    </lineage>
</organism>
<dbReference type="CDD" id="cd03801">
    <property type="entry name" value="GT4_PimA-like"/>
    <property type="match status" value="1"/>
</dbReference>